<dbReference type="EMBL" id="NKUC01000009">
    <property type="protein sequence ID" value="PYD57387.1"/>
    <property type="molecule type" value="Genomic_DNA"/>
</dbReference>
<accession>A0A318PJM2</accession>
<dbReference type="STRING" id="1220579.GCA_001571345_01229"/>
<protein>
    <submittedName>
        <fullName evidence="1">Uncharacterized protein</fullName>
    </submittedName>
</protein>
<keyword evidence="2" id="KW-1185">Reference proteome</keyword>
<comment type="caution">
    <text evidence="1">The sequence shown here is derived from an EMBL/GenBank/DDBJ whole genome shotgun (WGS) entry which is preliminary data.</text>
</comment>
<proteinExistence type="predicted"/>
<gene>
    <name evidence="1" type="ORF">CFR75_06095</name>
</gene>
<name>A0A318PJM2_KOMXY</name>
<organism evidence="1 2">
    <name type="scientific">Komagataeibacter xylinus</name>
    <name type="common">Gluconacetobacter xylinus</name>
    <dbReference type="NCBI Taxonomy" id="28448"/>
    <lineage>
        <taxon>Bacteria</taxon>
        <taxon>Pseudomonadati</taxon>
        <taxon>Pseudomonadota</taxon>
        <taxon>Alphaproteobacteria</taxon>
        <taxon>Acetobacterales</taxon>
        <taxon>Acetobacteraceae</taxon>
        <taxon>Komagataeibacter</taxon>
    </lineage>
</organism>
<evidence type="ECO:0000313" key="2">
    <source>
        <dbReference type="Proteomes" id="UP000248257"/>
    </source>
</evidence>
<dbReference type="OrthoDB" id="7283174at2"/>
<sequence length="67" mass="7477">MPEPTKKVVKMPGRTLFNGRKKVPVGVPFDLPADEADHLMRLGHVRLYEPDLPPLREDPPPAPEPDA</sequence>
<dbReference type="AlphaFoldDB" id="A0A318PJM2"/>
<dbReference type="RefSeq" id="WP_061273085.1">
    <property type="nucleotide sequence ID" value="NZ_CBCRXN010000003.1"/>
</dbReference>
<evidence type="ECO:0000313" key="1">
    <source>
        <dbReference type="EMBL" id="PYD57387.1"/>
    </source>
</evidence>
<dbReference type="Proteomes" id="UP000248257">
    <property type="component" value="Unassembled WGS sequence"/>
</dbReference>
<reference evidence="1 2" key="1">
    <citation type="submission" date="2017-07" db="EMBL/GenBank/DDBJ databases">
        <title>A draft genome sequence of Komagataeibacter xylinus LMG 1515.</title>
        <authorList>
            <person name="Skraban J."/>
            <person name="Cleenwerck I."/>
            <person name="Vandamme P."/>
            <person name="Trcek J."/>
        </authorList>
    </citation>
    <scope>NUCLEOTIDE SEQUENCE [LARGE SCALE GENOMIC DNA]</scope>
    <source>
        <strain evidence="1 2">LMG 1515</strain>
    </source>
</reference>